<dbReference type="AlphaFoldDB" id="A0A147JTQ3"/>
<evidence type="ECO:0000313" key="2">
    <source>
        <dbReference type="Proteomes" id="UP000074294"/>
    </source>
</evidence>
<organism evidence="1 2">
    <name type="scientific">Hadarchaeum yellowstonense</name>
    <dbReference type="NCBI Taxonomy" id="1776334"/>
    <lineage>
        <taxon>Archaea</taxon>
        <taxon>Methanobacteriati</taxon>
        <taxon>Candidatus Hadarchaeota</taxon>
        <taxon>Candidatus Hadarchaeia</taxon>
        <taxon>Candidatus Hadarchaeales</taxon>
        <taxon>Candidatus Hadarchaeaceae</taxon>
        <taxon>Candidatus Hadarchaeum</taxon>
    </lineage>
</organism>
<sequence length="211" mass="24383">MRKIDRVYREILHRFYSSGERFFNQKNLSEICRISLGTINPLITKLEGIGAIERKPQGFRLIDPQRALISWAVTRDLARDITYTTFVPTSLKELESSLPRGAILTAYSGFRARFGSTPAEYNQVFVYADEEEMRRAFRSTMRERRNLIVLQPDEHLRRLSSNGVAPPVQLYVDLWQLGKPASRFVEELERKLSPAPERALGEIARSLRSPR</sequence>
<comment type="caution">
    <text evidence="1">The sequence shown here is derived from an EMBL/GenBank/DDBJ whole genome shotgun (WGS) entry which is preliminary data.</text>
</comment>
<accession>A0A147JTQ3</accession>
<dbReference type="SUPFAM" id="SSF46785">
    <property type="entry name" value="Winged helix' DNA-binding domain"/>
    <property type="match status" value="1"/>
</dbReference>
<dbReference type="InterPro" id="IPR036390">
    <property type="entry name" value="WH_DNA-bd_sf"/>
</dbReference>
<evidence type="ECO:0000313" key="1">
    <source>
        <dbReference type="EMBL" id="KUO39821.1"/>
    </source>
</evidence>
<proteinExistence type="predicted"/>
<name>A0A147JTQ3_HADYE</name>
<gene>
    <name evidence="1" type="ORF">APZ16_01350</name>
</gene>
<reference evidence="1 2" key="1">
    <citation type="journal article" date="2016" name="Nat. Microbiol.">
        <title>Genomic inference of the metabolism of cosmopolitan subsurface Archaea, Hadesarchaea.</title>
        <authorList>
            <person name="Baker B.J."/>
            <person name="Saw J.H."/>
            <person name="Lind A.E."/>
            <person name="Lazar C.S."/>
            <person name="Hinrichs K.-U."/>
            <person name="Teske A.P."/>
            <person name="Ettema T.J."/>
        </authorList>
    </citation>
    <scope>NUCLEOTIDE SEQUENCE [LARGE SCALE GENOMIC DNA]</scope>
</reference>
<dbReference type="EMBL" id="LQMQ01000055">
    <property type="protein sequence ID" value="KUO39821.1"/>
    <property type="molecule type" value="Genomic_DNA"/>
</dbReference>
<protein>
    <submittedName>
        <fullName evidence="1">Uncharacterized protein</fullName>
    </submittedName>
</protein>
<dbReference type="Proteomes" id="UP000074294">
    <property type="component" value="Unassembled WGS sequence"/>
</dbReference>